<feature type="domain" description="Thioredoxin" evidence="13">
    <location>
        <begin position="431"/>
        <end position="626"/>
    </location>
</feature>
<comment type="subcellular location">
    <subcellularLocation>
        <location evidence="1">Cell inner membrane</location>
        <topology evidence="1">Multi-pass membrane protein</topology>
    </subcellularLocation>
    <subcellularLocation>
        <location evidence="12">Cell membrane</location>
        <topology evidence="12">Multi-pass membrane protein</topology>
    </subcellularLocation>
</comment>
<keyword evidence="8 12" id="KW-0915">Sodium</keyword>
<protein>
    <recommendedName>
        <fullName evidence="12">Na(+)/H(+) antiporter NhaA</fullName>
    </recommendedName>
    <alternativeName>
        <fullName evidence="12">Sodium/proton antiporter NhaA</fullName>
    </alternativeName>
</protein>
<accession>A0ABP8AUM3</accession>
<feature type="transmembrane region" description="Helical" evidence="12">
    <location>
        <begin position="380"/>
        <end position="405"/>
    </location>
</feature>
<keyword evidence="15" id="KW-1185">Reference proteome</keyword>
<evidence type="ECO:0000256" key="11">
    <source>
        <dbReference type="ARBA" id="ARBA00023201"/>
    </source>
</evidence>
<dbReference type="Gene3D" id="1.20.1530.10">
    <property type="entry name" value="Na+/H+ antiporter like domain"/>
    <property type="match status" value="1"/>
</dbReference>
<comment type="catalytic activity">
    <reaction evidence="12">
        <text>Na(+)(in) + 2 H(+)(out) = Na(+)(out) + 2 H(+)(in)</text>
        <dbReference type="Rhea" id="RHEA:29251"/>
        <dbReference type="ChEBI" id="CHEBI:15378"/>
        <dbReference type="ChEBI" id="CHEBI:29101"/>
    </reaction>
</comment>
<keyword evidence="5 12" id="KW-1003">Cell membrane</keyword>
<dbReference type="InterPro" id="IPR023171">
    <property type="entry name" value="Na/H_antiporter_dom_sf"/>
</dbReference>
<evidence type="ECO:0000256" key="4">
    <source>
        <dbReference type="ARBA" id="ARBA00022449"/>
    </source>
</evidence>
<dbReference type="EMBL" id="BAABBX010000015">
    <property type="protein sequence ID" value="GAA4190941.1"/>
    <property type="molecule type" value="Genomic_DNA"/>
</dbReference>
<evidence type="ECO:0000259" key="13">
    <source>
        <dbReference type="PROSITE" id="PS51352"/>
    </source>
</evidence>
<proteinExistence type="inferred from homology"/>
<keyword evidence="10 12" id="KW-0472">Membrane</keyword>
<comment type="similarity">
    <text evidence="2">In the N-terminal section; belongs to the NhaA Na(+)/H(+) (TC 2.A.33) antiporter family.</text>
</comment>
<evidence type="ECO:0000256" key="7">
    <source>
        <dbReference type="ARBA" id="ARBA00022989"/>
    </source>
</evidence>
<keyword evidence="9 12" id="KW-0406">Ion transport</keyword>
<evidence type="ECO:0000256" key="9">
    <source>
        <dbReference type="ARBA" id="ARBA00023065"/>
    </source>
</evidence>
<comment type="similarity">
    <text evidence="12">Belongs to the NhaA Na(+)/H(+) (TC 2.A.33) antiporter family.</text>
</comment>
<evidence type="ECO:0000256" key="10">
    <source>
        <dbReference type="ARBA" id="ARBA00023136"/>
    </source>
</evidence>
<dbReference type="Pfam" id="PF13462">
    <property type="entry name" value="Thioredoxin_4"/>
    <property type="match status" value="1"/>
</dbReference>
<comment type="caution">
    <text evidence="14">The sequence shown here is derived from an EMBL/GenBank/DDBJ whole genome shotgun (WGS) entry which is preliminary data.</text>
</comment>
<dbReference type="HAMAP" id="MF_01844">
    <property type="entry name" value="NhaA"/>
    <property type="match status" value="1"/>
</dbReference>
<feature type="transmembrane region" description="Helical" evidence="12">
    <location>
        <begin position="343"/>
        <end position="368"/>
    </location>
</feature>
<comment type="function">
    <text evidence="12">Na(+)/H(+) antiporter that extrudes sodium in exchange for external protons.</text>
</comment>
<evidence type="ECO:0000256" key="12">
    <source>
        <dbReference type="HAMAP-Rule" id="MF_01844"/>
    </source>
</evidence>
<keyword evidence="11 12" id="KW-0739">Sodium transport</keyword>
<dbReference type="SUPFAM" id="SSF52833">
    <property type="entry name" value="Thioredoxin-like"/>
    <property type="match status" value="1"/>
</dbReference>
<feature type="transmembrane region" description="Helical" evidence="12">
    <location>
        <begin position="145"/>
        <end position="165"/>
    </location>
</feature>
<keyword evidence="3 12" id="KW-0813">Transport</keyword>
<gene>
    <name evidence="12" type="primary">nhaA</name>
    <name evidence="14" type="ORF">GCM10022288_21030</name>
</gene>
<dbReference type="InterPro" id="IPR004670">
    <property type="entry name" value="NhaA"/>
</dbReference>
<dbReference type="Proteomes" id="UP001500213">
    <property type="component" value="Unassembled WGS sequence"/>
</dbReference>
<organism evidence="14 15">
    <name type="scientific">Gryllotalpicola kribbensis</name>
    <dbReference type="NCBI Taxonomy" id="993084"/>
    <lineage>
        <taxon>Bacteria</taxon>
        <taxon>Bacillati</taxon>
        <taxon>Actinomycetota</taxon>
        <taxon>Actinomycetes</taxon>
        <taxon>Micrococcales</taxon>
        <taxon>Microbacteriaceae</taxon>
        <taxon>Gryllotalpicola</taxon>
    </lineage>
</organism>
<feature type="transmembrane region" description="Helical" evidence="12">
    <location>
        <begin position="203"/>
        <end position="219"/>
    </location>
</feature>
<keyword evidence="6 12" id="KW-0812">Transmembrane</keyword>
<evidence type="ECO:0000256" key="3">
    <source>
        <dbReference type="ARBA" id="ARBA00022448"/>
    </source>
</evidence>
<feature type="transmembrane region" description="Helical" evidence="12">
    <location>
        <begin position="117"/>
        <end position="139"/>
    </location>
</feature>
<keyword evidence="4 12" id="KW-0050">Antiport</keyword>
<name>A0ABP8AUM3_9MICO</name>
<evidence type="ECO:0000256" key="8">
    <source>
        <dbReference type="ARBA" id="ARBA00023053"/>
    </source>
</evidence>
<sequence length="636" mass="67496">MAADNEYGRLRANREGDRTVWTKSVAEQLRRFLSTESASSLVLVAAIVVAFAWANTSPTTYTGFWGTPVEVALGDIRIEMDARQWVSDGLMTLFFVVIGLEARREIDLGALRDRRKVVLPVVAGLTGMALPIAIFAVVNRGLSSAGGWGAAMSTDTALALGLLAAAGRNLPARLRSFLVTLFIVDDMVALVVIAVAYTESVRLVPLLIAVAAGIAVWALSRTNGPGRAALLIAAVVGWGSLVFSGVDAVVVGLAVGLLAPAYSPARRNLEEASGAFRQFREQPTARLARSAAAVLVATTSPNERLQTALHPWSSFLIVPLFALANAGVRVDGDVFWTALRSPVALGIVAGYVVGKPVAIIGTSALVALLSRGRLRAPVGWAALSASGTIAGVGFTVSILVASLAFRGPQLAEAKLGVVAAAALSTVLTWGVSGGIRLLPAKMRGRALLGKEEFFPDLADPVDDAHDHIRGASGAPVTVVEYGDFECPYCAAAERALREVLTDEDARIVWRHLPIAEVHPHAEQAALAAEAAAEQGAFWAMHDLLLERQERLDYAALLDYARELGLDTERFAHDLEDSMRWGRVVEDIRSADGSGASGTPTLFINGRRYRGAYDADSLRRAINEALEQQRVTASAAT</sequence>
<evidence type="ECO:0000313" key="15">
    <source>
        <dbReference type="Proteomes" id="UP001500213"/>
    </source>
</evidence>
<reference evidence="15" key="1">
    <citation type="journal article" date="2019" name="Int. J. Syst. Evol. Microbiol.">
        <title>The Global Catalogue of Microorganisms (GCM) 10K type strain sequencing project: providing services to taxonomists for standard genome sequencing and annotation.</title>
        <authorList>
            <consortium name="The Broad Institute Genomics Platform"/>
            <consortium name="The Broad Institute Genome Sequencing Center for Infectious Disease"/>
            <person name="Wu L."/>
            <person name="Ma J."/>
        </authorList>
    </citation>
    <scope>NUCLEOTIDE SEQUENCE [LARGE SCALE GENOMIC DNA]</scope>
    <source>
        <strain evidence="15">JCM 17593</strain>
    </source>
</reference>
<keyword evidence="7 12" id="KW-1133">Transmembrane helix</keyword>
<dbReference type="Pfam" id="PF06965">
    <property type="entry name" value="Na_H_antiport_1"/>
    <property type="match status" value="1"/>
</dbReference>
<dbReference type="InterPro" id="IPR013766">
    <property type="entry name" value="Thioredoxin_domain"/>
</dbReference>
<feature type="transmembrane region" description="Helical" evidence="12">
    <location>
        <begin position="417"/>
        <end position="438"/>
    </location>
</feature>
<dbReference type="InterPro" id="IPR012336">
    <property type="entry name" value="Thioredoxin-like_fold"/>
</dbReference>
<dbReference type="PANTHER" id="PTHR30341">
    <property type="entry name" value="SODIUM ION/PROTON ANTIPORTER NHAA-RELATED"/>
    <property type="match status" value="1"/>
</dbReference>
<evidence type="ECO:0000313" key="14">
    <source>
        <dbReference type="EMBL" id="GAA4190941.1"/>
    </source>
</evidence>
<evidence type="ECO:0000256" key="2">
    <source>
        <dbReference type="ARBA" id="ARBA00007006"/>
    </source>
</evidence>
<evidence type="ECO:0000256" key="1">
    <source>
        <dbReference type="ARBA" id="ARBA00004429"/>
    </source>
</evidence>
<dbReference type="InterPro" id="IPR036249">
    <property type="entry name" value="Thioredoxin-like_sf"/>
</dbReference>
<dbReference type="Gene3D" id="3.40.30.10">
    <property type="entry name" value="Glutaredoxin"/>
    <property type="match status" value="1"/>
</dbReference>
<dbReference type="PANTHER" id="PTHR30341:SF0">
    <property type="entry name" value="NA(+)_H(+) ANTIPORTER NHAA"/>
    <property type="match status" value="1"/>
</dbReference>
<feature type="transmembrane region" description="Helical" evidence="12">
    <location>
        <begin position="177"/>
        <end position="197"/>
    </location>
</feature>
<feature type="transmembrane region" description="Helical" evidence="12">
    <location>
        <begin position="231"/>
        <end position="259"/>
    </location>
</feature>
<dbReference type="PROSITE" id="PS51352">
    <property type="entry name" value="THIOREDOXIN_2"/>
    <property type="match status" value="1"/>
</dbReference>
<feature type="transmembrane region" description="Helical" evidence="12">
    <location>
        <begin position="38"/>
        <end position="56"/>
    </location>
</feature>
<evidence type="ECO:0000256" key="5">
    <source>
        <dbReference type="ARBA" id="ARBA00022475"/>
    </source>
</evidence>
<evidence type="ECO:0000256" key="6">
    <source>
        <dbReference type="ARBA" id="ARBA00022692"/>
    </source>
</evidence>